<dbReference type="RefSeq" id="WP_012236527.1">
    <property type="nucleotide sequence ID" value="NC_010162.1"/>
</dbReference>
<proteinExistence type="predicted"/>
<sequence length="100" mass="10991">MAGQGERRAIEIPLRAGYVYERSPVPQEGVTNIIDVDRHTTSLGAGVVLNRPLEELPGWLRIDLHGQLSVLPDVAVENDNPADFVGDYRADGTMLNLGRR</sequence>
<dbReference type="KEGG" id="scl:sce3897"/>
<evidence type="ECO:0000313" key="2">
    <source>
        <dbReference type="Proteomes" id="UP000002139"/>
    </source>
</evidence>
<reference evidence="1 2" key="1">
    <citation type="journal article" date="2007" name="Nat. Biotechnol.">
        <title>Complete genome sequence of the myxobacterium Sorangium cellulosum.</title>
        <authorList>
            <person name="Schneiker S."/>
            <person name="Perlova O."/>
            <person name="Kaiser O."/>
            <person name="Gerth K."/>
            <person name="Alici A."/>
            <person name="Altmeyer M.O."/>
            <person name="Bartels D."/>
            <person name="Bekel T."/>
            <person name="Beyer S."/>
            <person name="Bode E."/>
            <person name="Bode H.B."/>
            <person name="Bolten C.J."/>
            <person name="Choudhuri J.V."/>
            <person name="Doss S."/>
            <person name="Elnakady Y.A."/>
            <person name="Frank B."/>
            <person name="Gaigalat L."/>
            <person name="Goesmann A."/>
            <person name="Groeger C."/>
            <person name="Gross F."/>
            <person name="Jelsbak L."/>
            <person name="Jelsbak L."/>
            <person name="Kalinowski J."/>
            <person name="Kegler C."/>
            <person name="Knauber T."/>
            <person name="Konietzny S."/>
            <person name="Kopp M."/>
            <person name="Krause L."/>
            <person name="Krug D."/>
            <person name="Linke B."/>
            <person name="Mahmud T."/>
            <person name="Martinez-Arias R."/>
            <person name="McHardy A.C."/>
            <person name="Merai M."/>
            <person name="Meyer F."/>
            <person name="Mormann S."/>
            <person name="Munoz-Dorado J."/>
            <person name="Perez J."/>
            <person name="Pradella S."/>
            <person name="Rachid S."/>
            <person name="Raddatz G."/>
            <person name="Rosenau F."/>
            <person name="Rueckert C."/>
            <person name="Sasse F."/>
            <person name="Scharfe M."/>
            <person name="Schuster S.C."/>
            <person name="Suen G."/>
            <person name="Treuner-Lange A."/>
            <person name="Velicer G.J."/>
            <person name="Vorholter F.-J."/>
            <person name="Weissman K.J."/>
            <person name="Welch R.D."/>
            <person name="Wenzel S.C."/>
            <person name="Whitworth D.E."/>
            <person name="Wilhelm S."/>
            <person name="Wittmann C."/>
            <person name="Bloecker H."/>
            <person name="Puehler A."/>
            <person name="Mueller R."/>
        </authorList>
    </citation>
    <scope>NUCLEOTIDE SEQUENCE [LARGE SCALE GENOMIC DNA]</scope>
    <source>
        <strain evidence="2">So ce56</strain>
    </source>
</reference>
<dbReference type="Gene3D" id="2.40.160.60">
    <property type="entry name" value="Outer membrane protein transport protein (OMPP1/FadL/TodX)"/>
    <property type="match status" value="1"/>
</dbReference>
<dbReference type="eggNOG" id="COG2067">
    <property type="taxonomic scope" value="Bacteria"/>
</dbReference>
<dbReference type="OrthoDB" id="9809992at2"/>
<dbReference type="STRING" id="448385.sce3897"/>
<name>A9EPV0_SORC5</name>
<protein>
    <submittedName>
        <fullName evidence="1">Uncharacterized protein</fullName>
    </submittedName>
</protein>
<dbReference type="BioCyc" id="SCEL448385:SCE_RS19985-MONOMER"/>
<organism evidence="1 2">
    <name type="scientific">Sorangium cellulosum (strain So ce56)</name>
    <name type="common">Polyangium cellulosum (strain So ce56)</name>
    <dbReference type="NCBI Taxonomy" id="448385"/>
    <lineage>
        <taxon>Bacteria</taxon>
        <taxon>Pseudomonadati</taxon>
        <taxon>Myxococcota</taxon>
        <taxon>Polyangia</taxon>
        <taxon>Polyangiales</taxon>
        <taxon>Polyangiaceae</taxon>
        <taxon>Sorangium</taxon>
    </lineage>
</organism>
<keyword evidence="2" id="KW-1185">Reference proteome</keyword>
<evidence type="ECO:0000313" key="1">
    <source>
        <dbReference type="EMBL" id="CAN94057.1"/>
    </source>
</evidence>
<dbReference type="HOGENOM" id="CLU_2304175_0_0_7"/>
<dbReference type="Proteomes" id="UP000002139">
    <property type="component" value="Chromosome"/>
</dbReference>
<dbReference type="AlphaFoldDB" id="A9EPV0"/>
<dbReference type="EMBL" id="AM746676">
    <property type="protein sequence ID" value="CAN94057.1"/>
    <property type="molecule type" value="Genomic_DNA"/>
</dbReference>
<accession>A9EPV0</accession>
<gene>
    <name evidence="1" type="ordered locus">sce3897</name>
</gene>